<dbReference type="Proteomes" id="UP000189735">
    <property type="component" value="Unassembled WGS sequence"/>
</dbReference>
<proteinExistence type="predicted"/>
<evidence type="ECO:0008006" key="3">
    <source>
        <dbReference type="Google" id="ProtNLM"/>
    </source>
</evidence>
<sequence length="258" mass="28742">MDEFGGPRCHSGTRQAFSHLTAARVWGIPLPTTFSRREGVHVSVRAPIARPRGSGVTGHQLTDPFASAVMRFGVPVVDAATTWCHLAASLTHDDLVAAADHLVLTPAKQRADDRRPYVTTEQLRARVDSYHGPGARAARKALADVRDGAESRRETLLRLILQRAGLPEPELNVNVYDDEGRWIGRFDQVHRQWMVIVEYDGEQHRLDDRQYDRDEIKIEDAIQAGWNVVRIRKGAMLAGGKTAIARAERALRAGGWHP</sequence>
<evidence type="ECO:0000313" key="2">
    <source>
        <dbReference type="Proteomes" id="UP000189735"/>
    </source>
</evidence>
<dbReference type="InterPro" id="IPR011335">
    <property type="entry name" value="Restrct_endonuc-II-like"/>
</dbReference>
<protein>
    <recommendedName>
        <fullName evidence="3">DUF559 domain-containing protein</fullName>
    </recommendedName>
</protein>
<name>A0A1T4XWB0_9MICO</name>
<dbReference type="EMBL" id="FUYG01000004">
    <property type="protein sequence ID" value="SKA93816.1"/>
    <property type="molecule type" value="Genomic_DNA"/>
</dbReference>
<dbReference type="Gene3D" id="3.40.960.10">
    <property type="entry name" value="VSR Endonuclease"/>
    <property type="match status" value="1"/>
</dbReference>
<dbReference type="AlphaFoldDB" id="A0A1T4XWB0"/>
<organism evidence="1 2">
    <name type="scientific">Agreia bicolorata</name>
    <dbReference type="NCBI Taxonomy" id="110935"/>
    <lineage>
        <taxon>Bacteria</taxon>
        <taxon>Bacillati</taxon>
        <taxon>Actinomycetota</taxon>
        <taxon>Actinomycetes</taxon>
        <taxon>Micrococcales</taxon>
        <taxon>Microbacteriaceae</taxon>
        <taxon>Agreia</taxon>
    </lineage>
</organism>
<dbReference type="SUPFAM" id="SSF52980">
    <property type="entry name" value="Restriction endonuclease-like"/>
    <property type="match status" value="1"/>
</dbReference>
<reference evidence="2" key="1">
    <citation type="submission" date="2017-02" db="EMBL/GenBank/DDBJ databases">
        <authorList>
            <person name="Varghese N."/>
            <person name="Submissions S."/>
        </authorList>
    </citation>
    <scope>NUCLEOTIDE SEQUENCE [LARGE SCALE GENOMIC DNA]</scope>
    <source>
        <strain evidence="2">VKM Ac-2052</strain>
    </source>
</reference>
<accession>A0A1T4XWB0</accession>
<evidence type="ECO:0000313" key="1">
    <source>
        <dbReference type="EMBL" id="SKA93816.1"/>
    </source>
</evidence>
<gene>
    <name evidence="1" type="ORF">SAMN06295879_1819</name>
</gene>